<dbReference type="Proteomes" id="UP001235840">
    <property type="component" value="Unassembled WGS sequence"/>
</dbReference>
<comment type="caution">
    <text evidence="6">The sequence shown here is derived from an EMBL/GenBank/DDBJ whole genome shotgun (WGS) entry which is preliminary data.</text>
</comment>
<keyword evidence="6" id="KW-0489">Methyltransferase</keyword>
<keyword evidence="4 5" id="KW-0472">Membrane</keyword>
<keyword evidence="2 5" id="KW-0812">Transmembrane</keyword>
<accession>A0ABT9W296</accession>
<sequence length="176" mass="20114">MIFWIIIALIVLQRLMELRIAKGNEVWIKEQGGYEVGQKHYPFIVALHVLFFISLIIEASISSFSLGSGWPLLLVIFIVTQALRVWSIVSLGRFWNTKIMILPQAHVQRRGPYRWLKHPNYVIVAIELLVIPLLFGAFVTAVVFTILNAILIGLVRIPAEEKALREATDYSEVFTK</sequence>
<evidence type="ECO:0000256" key="4">
    <source>
        <dbReference type="ARBA" id="ARBA00023136"/>
    </source>
</evidence>
<evidence type="ECO:0000256" key="5">
    <source>
        <dbReference type="SAM" id="Phobius"/>
    </source>
</evidence>
<reference evidence="6 7" key="1">
    <citation type="submission" date="2023-07" db="EMBL/GenBank/DDBJ databases">
        <title>Genomic Encyclopedia of Type Strains, Phase IV (KMG-IV): sequencing the most valuable type-strain genomes for metagenomic binning, comparative biology and taxonomic classification.</title>
        <authorList>
            <person name="Goeker M."/>
        </authorList>
    </citation>
    <scope>NUCLEOTIDE SEQUENCE [LARGE SCALE GENOMIC DNA]</scope>
    <source>
        <strain evidence="6 7">DSM 12751</strain>
    </source>
</reference>
<dbReference type="EMBL" id="JAUSTY010000015">
    <property type="protein sequence ID" value="MDQ0167376.1"/>
    <property type="molecule type" value="Genomic_DNA"/>
</dbReference>
<evidence type="ECO:0000256" key="1">
    <source>
        <dbReference type="ARBA" id="ARBA00004141"/>
    </source>
</evidence>
<proteinExistence type="predicted"/>
<dbReference type="PANTHER" id="PTHR43847:SF1">
    <property type="entry name" value="BLL3993 PROTEIN"/>
    <property type="match status" value="1"/>
</dbReference>
<evidence type="ECO:0000313" key="7">
    <source>
        <dbReference type="Proteomes" id="UP001235840"/>
    </source>
</evidence>
<organism evidence="6 7">
    <name type="scientific">Caldalkalibacillus horti</name>
    <dbReference type="NCBI Taxonomy" id="77523"/>
    <lineage>
        <taxon>Bacteria</taxon>
        <taxon>Bacillati</taxon>
        <taxon>Bacillota</taxon>
        <taxon>Bacilli</taxon>
        <taxon>Bacillales</taxon>
        <taxon>Bacillaceae</taxon>
        <taxon>Caldalkalibacillus</taxon>
    </lineage>
</organism>
<dbReference type="InterPro" id="IPR052527">
    <property type="entry name" value="Metal_cation-efflux_comp"/>
</dbReference>
<dbReference type="Pfam" id="PF04140">
    <property type="entry name" value="ICMT"/>
    <property type="match status" value="1"/>
</dbReference>
<keyword evidence="6" id="KW-0808">Transferase</keyword>
<dbReference type="PANTHER" id="PTHR43847">
    <property type="entry name" value="BLL3993 PROTEIN"/>
    <property type="match status" value="1"/>
</dbReference>
<evidence type="ECO:0000313" key="6">
    <source>
        <dbReference type="EMBL" id="MDQ0167376.1"/>
    </source>
</evidence>
<dbReference type="GO" id="GO:0032259">
    <property type="term" value="P:methylation"/>
    <property type="evidence" value="ECO:0007669"/>
    <property type="project" value="UniProtKB-KW"/>
</dbReference>
<feature type="transmembrane region" description="Helical" evidence="5">
    <location>
        <begin position="41"/>
        <end position="61"/>
    </location>
</feature>
<protein>
    <submittedName>
        <fullName evidence="6">Methyltransferase</fullName>
    </submittedName>
</protein>
<dbReference type="GO" id="GO:0008168">
    <property type="term" value="F:methyltransferase activity"/>
    <property type="evidence" value="ECO:0007669"/>
    <property type="project" value="UniProtKB-KW"/>
</dbReference>
<evidence type="ECO:0000256" key="3">
    <source>
        <dbReference type="ARBA" id="ARBA00022989"/>
    </source>
</evidence>
<keyword evidence="7" id="KW-1185">Reference proteome</keyword>
<feature type="transmembrane region" description="Helical" evidence="5">
    <location>
        <begin position="122"/>
        <end position="155"/>
    </location>
</feature>
<gene>
    <name evidence="6" type="ORF">J2S11_003301</name>
</gene>
<name>A0ABT9W296_9BACI</name>
<keyword evidence="3 5" id="KW-1133">Transmembrane helix</keyword>
<feature type="transmembrane region" description="Helical" evidence="5">
    <location>
        <begin position="73"/>
        <end position="95"/>
    </location>
</feature>
<dbReference type="RefSeq" id="WP_307396252.1">
    <property type="nucleotide sequence ID" value="NZ_BAAADK010000002.1"/>
</dbReference>
<dbReference type="Gene3D" id="1.20.120.1630">
    <property type="match status" value="1"/>
</dbReference>
<comment type="subcellular location">
    <subcellularLocation>
        <location evidence="1">Membrane</location>
        <topology evidence="1">Multi-pass membrane protein</topology>
    </subcellularLocation>
</comment>
<dbReference type="InterPro" id="IPR007269">
    <property type="entry name" value="ICMT_MeTrfase"/>
</dbReference>
<evidence type="ECO:0000256" key="2">
    <source>
        <dbReference type="ARBA" id="ARBA00022692"/>
    </source>
</evidence>